<evidence type="ECO:0008006" key="3">
    <source>
        <dbReference type="Google" id="ProtNLM"/>
    </source>
</evidence>
<name>A0ABM7PNH3_9BACT</name>
<sequence>MKVDFYTSAICPRCMFVGHELNKLKEENPELEVDAIEVTLNYRRAWKDGIRVFPALRIDKETLSGMILSRNAIRSFIEKHLQT</sequence>
<proteinExistence type="predicted"/>
<gene>
    <name evidence="1" type="ORF">DSLASN_45820</name>
</gene>
<dbReference type="InterPro" id="IPR036249">
    <property type="entry name" value="Thioredoxin-like_sf"/>
</dbReference>
<dbReference type="SUPFAM" id="SSF52833">
    <property type="entry name" value="Thioredoxin-like"/>
    <property type="match status" value="1"/>
</dbReference>
<reference evidence="1 2" key="1">
    <citation type="submission" date="2021-02" db="EMBL/GenBank/DDBJ databases">
        <title>Complete genome of Desulfoluna sp. strain ASN36.</title>
        <authorList>
            <person name="Takahashi A."/>
            <person name="Kojima H."/>
            <person name="Fukui M."/>
        </authorList>
    </citation>
    <scope>NUCLEOTIDE SEQUENCE [LARGE SCALE GENOMIC DNA]</scope>
    <source>
        <strain evidence="1 2">ASN36</strain>
    </source>
</reference>
<protein>
    <recommendedName>
        <fullName evidence="3">Thioredoxin</fullName>
    </recommendedName>
</protein>
<dbReference type="Proteomes" id="UP001320148">
    <property type="component" value="Chromosome"/>
</dbReference>
<keyword evidence="2" id="KW-1185">Reference proteome</keyword>
<dbReference type="Gene3D" id="3.40.30.10">
    <property type="entry name" value="Glutaredoxin"/>
    <property type="match status" value="1"/>
</dbReference>
<evidence type="ECO:0000313" key="2">
    <source>
        <dbReference type="Proteomes" id="UP001320148"/>
    </source>
</evidence>
<evidence type="ECO:0000313" key="1">
    <source>
        <dbReference type="EMBL" id="BCS98950.1"/>
    </source>
</evidence>
<organism evidence="1 2">
    <name type="scientific">Desulfoluna limicola</name>
    <dbReference type="NCBI Taxonomy" id="2810562"/>
    <lineage>
        <taxon>Bacteria</taxon>
        <taxon>Pseudomonadati</taxon>
        <taxon>Thermodesulfobacteriota</taxon>
        <taxon>Desulfobacteria</taxon>
        <taxon>Desulfobacterales</taxon>
        <taxon>Desulfolunaceae</taxon>
        <taxon>Desulfoluna</taxon>
    </lineage>
</organism>
<accession>A0ABM7PNH3</accession>
<dbReference type="RefSeq" id="WP_236890306.1">
    <property type="nucleotide sequence ID" value="NZ_AP024488.1"/>
</dbReference>
<dbReference type="EMBL" id="AP024488">
    <property type="protein sequence ID" value="BCS98950.1"/>
    <property type="molecule type" value="Genomic_DNA"/>
</dbReference>